<dbReference type="InterPro" id="IPR036890">
    <property type="entry name" value="HATPase_C_sf"/>
</dbReference>
<sequence length="235" mass="25317">LQRPASALKEMLENSLDAGATQIIVTVKDGGKALLQIQDNGHGIRKDDLPILCQRHTTSKLREFEDLLGIQTLGFRGEALASISFVARLSVTTMTEGAVHGWRASYTDGVLEAPGPRPTAANRGTLISVEDLFWNVPLRKKALKGVGEEYRHILDVMGRYAVYKAGVSLTCKRQGEARSDLHTLAGASRLDCIRCVWPGGWLGGCTVCVCVCVCVCVELGWLAVGVGGVGRRASR</sequence>
<dbReference type="KEGG" id="cvr:CHLNCDRAFT_28710"/>
<dbReference type="EMBL" id="GL433873">
    <property type="protein sequence ID" value="EFN50802.1"/>
    <property type="molecule type" value="Genomic_DNA"/>
</dbReference>
<dbReference type="OrthoDB" id="10254304at2759"/>
<protein>
    <recommendedName>
        <fullName evidence="6">DNA mismatch repair protein S5 domain-containing protein</fullName>
    </recommendedName>
</protein>
<proteinExistence type="inferred from homology"/>
<dbReference type="eggNOG" id="KOG1979">
    <property type="taxonomic scope" value="Eukaryota"/>
</dbReference>
<reference evidence="4 5" key="1">
    <citation type="journal article" date="2010" name="Plant Cell">
        <title>The Chlorella variabilis NC64A genome reveals adaptation to photosymbiosis, coevolution with viruses, and cryptic sex.</title>
        <authorList>
            <person name="Blanc G."/>
            <person name="Duncan G."/>
            <person name="Agarkova I."/>
            <person name="Borodovsky M."/>
            <person name="Gurnon J."/>
            <person name="Kuo A."/>
            <person name="Lindquist E."/>
            <person name="Lucas S."/>
            <person name="Pangilinan J."/>
            <person name="Polle J."/>
            <person name="Salamov A."/>
            <person name="Terry A."/>
            <person name="Yamada T."/>
            <person name="Dunigan D.D."/>
            <person name="Grigoriev I.V."/>
            <person name="Claverie J.M."/>
            <person name="Van Etten J.L."/>
        </authorList>
    </citation>
    <scope>NUCLEOTIDE SEQUENCE [LARGE SCALE GENOMIC DNA]</scope>
    <source>
        <strain evidence="4 5">NC64A</strain>
    </source>
</reference>
<dbReference type="Gene3D" id="3.30.565.10">
    <property type="entry name" value="Histidine kinase-like ATPase, C-terminal domain"/>
    <property type="match status" value="1"/>
</dbReference>
<dbReference type="InParanoid" id="E1ZTN8"/>
<accession>E1ZTN8</accession>
<evidence type="ECO:0000256" key="1">
    <source>
        <dbReference type="ARBA" id="ARBA00006082"/>
    </source>
</evidence>
<dbReference type="GO" id="GO:0006298">
    <property type="term" value="P:mismatch repair"/>
    <property type="evidence" value="ECO:0007669"/>
    <property type="project" value="InterPro"/>
</dbReference>
<dbReference type="GO" id="GO:0016887">
    <property type="term" value="F:ATP hydrolysis activity"/>
    <property type="evidence" value="ECO:0007669"/>
    <property type="project" value="InterPro"/>
</dbReference>
<dbReference type="GO" id="GO:0005524">
    <property type="term" value="F:ATP binding"/>
    <property type="evidence" value="ECO:0007669"/>
    <property type="project" value="InterPro"/>
</dbReference>
<evidence type="ECO:0000313" key="5">
    <source>
        <dbReference type="Proteomes" id="UP000008141"/>
    </source>
</evidence>
<keyword evidence="2" id="KW-0227">DNA damage</keyword>
<dbReference type="PROSITE" id="PS00058">
    <property type="entry name" value="DNA_MISMATCH_REPAIR_1"/>
    <property type="match status" value="1"/>
</dbReference>
<dbReference type="GO" id="GO:0032389">
    <property type="term" value="C:MutLalpha complex"/>
    <property type="evidence" value="ECO:0007669"/>
    <property type="project" value="TreeGrafter"/>
</dbReference>
<dbReference type="FunFam" id="3.30.565.10:FF:000003">
    <property type="entry name" value="DNA mismatch repair endonuclease MutL"/>
    <property type="match status" value="1"/>
</dbReference>
<dbReference type="Proteomes" id="UP000008141">
    <property type="component" value="Unassembled WGS sequence"/>
</dbReference>
<dbReference type="SUPFAM" id="SSF55874">
    <property type="entry name" value="ATPase domain of HSP90 chaperone/DNA topoisomerase II/histidine kinase"/>
    <property type="match status" value="1"/>
</dbReference>
<evidence type="ECO:0008006" key="6">
    <source>
        <dbReference type="Google" id="ProtNLM"/>
    </source>
</evidence>
<keyword evidence="3" id="KW-0234">DNA repair</keyword>
<gene>
    <name evidence="4" type="ORF">CHLNCDRAFT_28710</name>
</gene>
<dbReference type="RefSeq" id="XP_005842904.1">
    <property type="nucleotide sequence ID" value="XM_005842842.1"/>
</dbReference>
<dbReference type="GeneID" id="17350233"/>
<dbReference type="GO" id="GO:0030983">
    <property type="term" value="F:mismatched DNA binding"/>
    <property type="evidence" value="ECO:0007669"/>
    <property type="project" value="InterPro"/>
</dbReference>
<comment type="similarity">
    <text evidence="1">Belongs to the DNA mismatch repair MutL/HexB family.</text>
</comment>
<keyword evidence="5" id="KW-1185">Reference proteome</keyword>
<evidence type="ECO:0000256" key="2">
    <source>
        <dbReference type="ARBA" id="ARBA00022763"/>
    </source>
</evidence>
<dbReference type="AlphaFoldDB" id="E1ZTN8"/>
<dbReference type="OMA" id="TITEGHM"/>
<dbReference type="GO" id="GO:0140664">
    <property type="term" value="F:ATP-dependent DNA damage sensor activity"/>
    <property type="evidence" value="ECO:0007669"/>
    <property type="project" value="InterPro"/>
</dbReference>
<dbReference type="PANTHER" id="PTHR10073:SF12">
    <property type="entry name" value="DNA MISMATCH REPAIR PROTEIN MLH1"/>
    <property type="match status" value="1"/>
</dbReference>
<evidence type="ECO:0000313" key="4">
    <source>
        <dbReference type="EMBL" id="EFN50802.1"/>
    </source>
</evidence>
<feature type="non-terminal residue" evidence="4">
    <location>
        <position position="1"/>
    </location>
</feature>
<dbReference type="CDD" id="cd16926">
    <property type="entry name" value="HATPase_MutL-MLH-PMS-like"/>
    <property type="match status" value="1"/>
</dbReference>
<dbReference type="STRING" id="554065.E1ZTN8"/>
<evidence type="ECO:0000256" key="3">
    <source>
        <dbReference type="ARBA" id="ARBA00023204"/>
    </source>
</evidence>
<name>E1ZTN8_CHLVA</name>
<dbReference type="PANTHER" id="PTHR10073">
    <property type="entry name" value="DNA MISMATCH REPAIR PROTEIN MLH, PMS, MUTL"/>
    <property type="match status" value="1"/>
</dbReference>
<organism evidence="5">
    <name type="scientific">Chlorella variabilis</name>
    <name type="common">Green alga</name>
    <dbReference type="NCBI Taxonomy" id="554065"/>
    <lineage>
        <taxon>Eukaryota</taxon>
        <taxon>Viridiplantae</taxon>
        <taxon>Chlorophyta</taxon>
        <taxon>core chlorophytes</taxon>
        <taxon>Trebouxiophyceae</taxon>
        <taxon>Chlorellales</taxon>
        <taxon>Chlorellaceae</taxon>
        <taxon>Chlorella clade</taxon>
        <taxon>Chlorella</taxon>
    </lineage>
</organism>
<dbReference type="NCBIfam" id="TIGR00585">
    <property type="entry name" value="mutl"/>
    <property type="match status" value="1"/>
</dbReference>
<dbReference type="Pfam" id="PF13589">
    <property type="entry name" value="HATPase_c_3"/>
    <property type="match status" value="1"/>
</dbReference>
<dbReference type="InterPro" id="IPR038973">
    <property type="entry name" value="MutL/Mlh/Pms-like"/>
</dbReference>
<dbReference type="InterPro" id="IPR002099">
    <property type="entry name" value="MutL/Mlh/PMS"/>
</dbReference>
<dbReference type="InterPro" id="IPR014762">
    <property type="entry name" value="DNA_mismatch_repair_CS"/>
</dbReference>